<dbReference type="PROSITE" id="PS51257">
    <property type="entry name" value="PROKAR_LIPOPROTEIN"/>
    <property type="match status" value="1"/>
</dbReference>
<dbReference type="EMBL" id="JBHSAS010000006">
    <property type="protein sequence ID" value="MFC4027076.1"/>
    <property type="molecule type" value="Genomic_DNA"/>
</dbReference>
<dbReference type="Proteomes" id="UP001595793">
    <property type="component" value="Unassembled WGS sequence"/>
</dbReference>
<feature type="domain" description="DUF547" evidence="1">
    <location>
        <begin position="102"/>
        <end position="206"/>
    </location>
</feature>
<dbReference type="PANTHER" id="PTHR46361">
    <property type="entry name" value="ELECTRON CARRIER/ PROTEIN DISULFIDE OXIDOREDUCTASE"/>
    <property type="match status" value="1"/>
</dbReference>
<sequence>MRNLYMLKRILITAIFLIGLSGCALFSAAGFSSKGLPHSNVKGELISTSSNTSVNIDHSGWHNLLQKHVNEKGLVDYEGFKKDRKALDKYIVMLSKNKPDNSWSIQEQLAYYINTYNANTVRLILDNYPVKSIKNIDGAWTKEFVSMGNKQISLGAIENSILRRMKEPRIHFAINCASISCPRLLNEAYTASAINEQLEYATRSFINSDKNNIKKESAQLSRIFDWYSGDFTVKGNTLGEYINQYSNVKMKNWNNISFKDYNWNLNKQ</sequence>
<evidence type="ECO:0000313" key="3">
    <source>
        <dbReference type="Proteomes" id="UP001595793"/>
    </source>
</evidence>
<gene>
    <name evidence="2" type="ORF">ACFOS1_06640</name>
</gene>
<keyword evidence="3" id="KW-1185">Reference proteome</keyword>
<protein>
    <submittedName>
        <fullName evidence="2">DUF547 domain-containing protein</fullName>
    </submittedName>
</protein>
<accession>A0ABV8HA41</accession>
<dbReference type="InterPro" id="IPR006869">
    <property type="entry name" value="DUF547"/>
</dbReference>
<reference evidence="3" key="1">
    <citation type="journal article" date="2019" name="Int. J. Syst. Evol. Microbiol.">
        <title>The Global Catalogue of Microorganisms (GCM) 10K type strain sequencing project: providing services to taxonomists for standard genome sequencing and annotation.</title>
        <authorList>
            <consortium name="The Broad Institute Genomics Platform"/>
            <consortium name="The Broad Institute Genome Sequencing Center for Infectious Disease"/>
            <person name="Wu L."/>
            <person name="Ma J."/>
        </authorList>
    </citation>
    <scope>NUCLEOTIDE SEQUENCE [LARGE SCALE GENOMIC DNA]</scope>
    <source>
        <strain evidence="3">CECT 9128</strain>
    </source>
</reference>
<dbReference type="RefSeq" id="WP_290235024.1">
    <property type="nucleotide sequence ID" value="NZ_JAUFPZ010000002.1"/>
</dbReference>
<evidence type="ECO:0000259" key="1">
    <source>
        <dbReference type="Pfam" id="PF04784"/>
    </source>
</evidence>
<dbReference type="Pfam" id="PF04784">
    <property type="entry name" value="DUF547"/>
    <property type="match status" value="1"/>
</dbReference>
<organism evidence="2 3">
    <name type="scientific">Zunongwangia endophytica</name>
    <dbReference type="NCBI Taxonomy" id="1808945"/>
    <lineage>
        <taxon>Bacteria</taxon>
        <taxon>Pseudomonadati</taxon>
        <taxon>Bacteroidota</taxon>
        <taxon>Flavobacteriia</taxon>
        <taxon>Flavobacteriales</taxon>
        <taxon>Flavobacteriaceae</taxon>
        <taxon>Zunongwangia</taxon>
    </lineage>
</organism>
<name>A0ABV8HA41_9FLAO</name>
<dbReference type="PANTHER" id="PTHR46361:SF3">
    <property type="entry name" value="ELECTRON CARRIER_ PROTEIN DISULFIDE OXIDOREDUCTASE"/>
    <property type="match status" value="1"/>
</dbReference>
<comment type="caution">
    <text evidence="2">The sequence shown here is derived from an EMBL/GenBank/DDBJ whole genome shotgun (WGS) entry which is preliminary data.</text>
</comment>
<proteinExistence type="predicted"/>
<evidence type="ECO:0000313" key="2">
    <source>
        <dbReference type="EMBL" id="MFC4027076.1"/>
    </source>
</evidence>